<dbReference type="InterPro" id="IPR002181">
    <property type="entry name" value="Fibrinogen_a/b/g_C_dom"/>
</dbReference>
<dbReference type="Gene3D" id="2.10.25.10">
    <property type="entry name" value="Laminin"/>
    <property type="match status" value="1"/>
</dbReference>
<dbReference type="SMART" id="SM00186">
    <property type="entry name" value="FBG"/>
    <property type="match status" value="1"/>
</dbReference>
<feature type="disulfide bond" evidence="1">
    <location>
        <begin position="78"/>
        <end position="87"/>
    </location>
</feature>
<evidence type="ECO:0000313" key="4">
    <source>
        <dbReference type="EMBL" id="KAK7501224.1"/>
    </source>
</evidence>
<dbReference type="Gene3D" id="3.90.215.10">
    <property type="entry name" value="Gamma Fibrinogen, chain A, domain 1"/>
    <property type="match status" value="1"/>
</dbReference>
<protein>
    <submittedName>
        <fullName evidence="4">Uncharacterized protein</fullName>
    </submittedName>
</protein>
<dbReference type="EMBL" id="JACVVK020000033">
    <property type="protein sequence ID" value="KAK7501224.1"/>
    <property type="molecule type" value="Genomic_DNA"/>
</dbReference>
<dbReference type="PROSITE" id="PS51406">
    <property type="entry name" value="FIBRINOGEN_C_2"/>
    <property type="match status" value="1"/>
</dbReference>
<dbReference type="InterPro" id="IPR036056">
    <property type="entry name" value="Fibrinogen-like_C"/>
</dbReference>
<dbReference type="InterPro" id="IPR000742">
    <property type="entry name" value="EGF"/>
</dbReference>
<dbReference type="PROSITE" id="PS50026">
    <property type="entry name" value="EGF_3"/>
    <property type="match status" value="1"/>
</dbReference>
<evidence type="ECO:0000256" key="1">
    <source>
        <dbReference type="PROSITE-ProRule" id="PRU00076"/>
    </source>
</evidence>
<evidence type="ECO:0000259" key="2">
    <source>
        <dbReference type="PROSITE" id="PS50026"/>
    </source>
</evidence>
<keyword evidence="1" id="KW-0245">EGF-like domain</keyword>
<dbReference type="CDD" id="cd00054">
    <property type="entry name" value="EGF_CA"/>
    <property type="match status" value="1"/>
</dbReference>
<gene>
    <name evidence="4" type="ORF">BaRGS_00007709</name>
</gene>
<dbReference type="Gene3D" id="4.10.530.10">
    <property type="entry name" value="Gamma-fibrinogen Carboxyl Terminal Fragment, domain 2"/>
    <property type="match status" value="1"/>
</dbReference>
<dbReference type="Proteomes" id="UP001519460">
    <property type="component" value="Unassembled WGS sequence"/>
</dbReference>
<dbReference type="Pfam" id="PF00147">
    <property type="entry name" value="Fibrinogen_C"/>
    <property type="match status" value="1"/>
</dbReference>
<dbReference type="AlphaFoldDB" id="A0ABD0LP27"/>
<accession>A0ABD0LP27</accession>
<evidence type="ECO:0000313" key="5">
    <source>
        <dbReference type="Proteomes" id="UP001519460"/>
    </source>
</evidence>
<comment type="caution">
    <text evidence="1">Lacks conserved residue(s) required for the propagation of feature annotation.</text>
</comment>
<dbReference type="SUPFAM" id="SSF57196">
    <property type="entry name" value="EGF/Laminin"/>
    <property type="match status" value="1"/>
</dbReference>
<evidence type="ECO:0000259" key="3">
    <source>
        <dbReference type="PROSITE" id="PS51406"/>
    </source>
</evidence>
<organism evidence="4 5">
    <name type="scientific">Batillaria attramentaria</name>
    <dbReference type="NCBI Taxonomy" id="370345"/>
    <lineage>
        <taxon>Eukaryota</taxon>
        <taxon>Metazoa</taxon>
        <taxon>Spiralia</taxon>
        <taxon>Lophotrochozoa</taxon>
        <taxon>Mollusca</taxon>
        <taxon>Gastropoda</taxon>
        <taxon>Caenogastropoda</taxon>
        <taxon>Sorbeoconcha</taxon>
        <taxon>Cerithioidea</taxon>
        <taxon>Batillariidae</taxon>
        <taxon>Batillaria</taxon>
    </lineage>
</organism>
<dbReference type="PANTHER" id="PTHR19143">
    <property type="entry name" value="FIBRINOGEN/TENASCIN/ANGIOPOEITIN"/>
    <property type="match status" value="1"/>
</dbReference>
<feature type="domain" description="Fibrinogen C-terminal" evidence="3">
    <location>
        <begin position="85"/>
        <end position="295"/>
    </location>
</feature>
<dbReference type="SUPFAM" id="SSF56496">
    <property type="entry name" value="Fibrinogen C-terminal domain-like"/>
    <property type="match status" value="1"/>
</dbReference>
<dbReference type="PANTHER" id="PTHR19143:SF444">
    <property type="entry name" value="PROTEIN SCABROUS"/>
    <property type="match status" value="1"/>
</dbReference>
<keyword evidence="5" id="KW-1185">Reference proteome</keyword>
<dbReference type="InterPro" id="IPR014716">
    <property type="entry name" value="Fibrinogen_a/b/g_C_1"/>
</dbReference>
<reference evidence="4 5" key="1">
    <citation type="journal article" date="2023" name="Sci. Data">
        <title>Genome assembly of the Korean intertidal mud-creeper Batillaria attramentaria.</title>
        <authorList>
            <person name="Patra A.K."/>
            <person name="Ho P.T."/>
            <person name="Jun S."/>
            <person name="Lee S.J."/>
            <person name="Kim Y."/>
            <person name="Won Y.J."/>
        </authorList>
    </citation>
    <scope>NUCLEOTIDE SEQUENCE [LARGE SCALE GENOMIC DNA]</scope>
    <source>
        <strain evidence="4">Wonlab-2016</strain>
    </source>
</reference>
<comment type="caution">
    <text evidence="4">The sequence shown here is derived from an EMBL/GenBank/DDBJ whole genome shotgun (WGS) entry which is preliminary data.</text>
</comment>
<feature type="domain" description="EGF-like" evidence="2">
    <location>
        <begin position="52"/>
        <end position="88"/>
    </location>
</feature>
<sequence length="295" mass="33219">MSQENVLGDTDFSQDATTTTNLQSTIWSGESVTGMASSAQVISTTTKTSAASTGSATYSECQNGGSMTDIPGSQSCQCPLQYAGEWCERYRRDCQDATMNTDGVYYIQPVSAPQAFQVYCYWYWQKTHFLSRTTQQLFNMTWETAKKGFGNTTSPDFFIGLENLHHLTSQATYHMEIKMREAFLPYIQYMAIYNQFHVQDETSSFALSYSEFWAAANIIGSVEEDAFGYSPLDFCTWDRDCYDGCAATRGMPGWYDSDCDGYSPFGEILEWPLSGGSKEMDDVQFALYRPGEFYS</sequence>
<dbReference type="PROSITE" id="PS00022">
    <property type="entry name" value="EGF_1"/>
    <property type="match status" value="1"/>
</dbReference>
<dbReference type="InterPro" id="IPR050373">
    <property type="entry name" value="Fibrinogen_C-term_domain"/>
</dbReference>
<keyword evidence="1" id="KW-1015">Disulfide bond</keyword>
<name>A0ABD0LP27_9CAEN</name>
<proteinExistence type="predicted"/>